<evidence type="ECO:0000313" key="1">
    <source>
        <dbReference type="EMBL" id="CDW18192.1"/>
    </source>
</evidence>
<accession>A0A0K2SXU8</accession>
<dbReference type="AlphaFoldDB" id="A0A0K2SXU8"/>
<proteinExistence type="predicted"/>
<protein>
    <submittedName>
        <fullName evidence="1">Uncharacterized protein</fullName>
    </submittedName>
</protein>
<name>A0A0K2SXU8_LEPSM</name>
<sequence length="43" mass="5028">CTELQGVYLSYYLIVGLPYCPSSNRYENECIVLTATLYERYII</sequence>
<organism evidence="1">
    <name type="scientific">Lepeophtheirus salmonis</name>
    <name type="common">Salmon louse</name>
    <name type="synonym">Caligus salmonis</name>
    <dbReference type="NCBI Taxonomy" id="72036"/>
    <lineage>
        <taxon>Eukaryota</taxon>
        <taxon>Metazoa</taxon>
        <taxon>Ecdysozoa</taxon>
        <taxon>Arthropoda</taxon>
        <taxon>Crustacea</taxon>
        <taxon>Multicrustacea</taxon>
        <taxon>Hexanauplia</taxon>
        <taxon>Copepoda</taxon>
        <taxon>Siphonostomatoida</taxon>
        <taxon>Caligidae</taxon>
        <taxon>Lepeophtheirus</taxon>
    </lineage>
</organism>
<feature type="non-terminal residue" evidence="1">
    <location>
        <position position="1"/>
    </location>
</feature>
<dbReference type="EMBL" id="HACA01000831">
    <property type="protein sequence ID" value="CDW18192.1"/>
    <property type="molecule type" value="Transcribed_RNA"/>
</dbReference>
<reference evidence="1" key="1">
    <citation type="submission" date="2014-05" db="EMBL/GenBank/DDBJ databases">
        <authorList>
            <person name="Chronopoulou M."/>
        </authorList>
    </citation>
    <scope>NUCLEOTIDE SEQUENCE</scope>
    <source>
        <tissue evidence="1">Whole organism</tissue>
    </source>
</reference>